<accession>A0A839A8A3</accession>
<dbReference type="Proteomes" id="UP000541109">
    <property type="component" value="Unassembled WGS sequence"/>
</dbReference>
<name>A0A839A8A3_9HYPH</name>
<evidence type="ECO:0000313" key="2">
    <source>
        <dbReference type="EMBL" id="MBA5775551.1"/>
    </source>
</evidence>
<dbReference type="RefSeq" id="WP_182161100.1">
    <property type="nucleotide sequence ID" value="NZ_JACFXV010000006.1"/>
</dbReference>
<proteinExistence type="predicted"/>
<dbReference type="AlphaFoldDB" id="A0A839A8A3"/>
<dbReference type="InterPro" id="IPR054276">
    <property type="entry name" value="DUF7007"/>
</dbReference>
<keyword evidence="3" id="KW-1185">Reference proteome</keyword>
<evidence type="ECO:0000259" key="1">
    <source>
        <dbReference type="Pfam" id="PF22653"/>
    </source>
</evidence>
<gene>
    <name evidence="2" type="ORF">H2509_00255</name>
</gene>
<sequence>MQRERMIFPDERPVHTPWGVADYAREFAEGIVFYGTPSHGGFKLSAERLAQMHSALRDKDGWFEEDCAWAKVAFAFRECFNDEQQEAAIRTLKDWCPDEYEAVTGKTLAPGASHIKGQRLFHECHAQDWVVISAIRSDQHPGVVECIATLGGKRAEWGRSDPERRCYLVPDAEYDGRGKFGFVIDPDRHVLCDSPSSFLSGKAAQ</sequence>
<organism evidence="2 3">
    <name type="scientific">Stappia albiluteola</name>
    <dbReference type="NCBI Taxonomy" id="2758565"/>
    <lineage>
        <taxon>Bacteria</taxon>
        <taxon>Pseudomonadati</taxon>
        <taxon>Pseudomonadota</taxon>
        <taxon>Alphaproteobacteria</taxon>
        <taxon>Hyphomicrobiales</taxon>
        <taxon>Stappiaceae</taxon>
        <taxon>Stappia</taxon>
    </lineage>
</organism>
<dbReference type="Pfam" id="PF22653">
    <property type="entry name" value="DUF7007"/>
    <property type="match status" value="1"/>
</dbReference>
<protein>
    <recommendedName>
        <fullName evidence="1">DUF7007 domain-containing protein</fullName>
    </recommendedName>
</protein>
<reference evidence="2 3" key="1">
    <citation type="submission" date="2020-07" db="EMBL/GenBank/DDBJ databases">
        <title>Stappia sp., F7233, whole genome shotgun sequencing project.</title>
        <authorList>
            <person name="Jiang S."/>
            <person name="Liu Z.W."/>
            <person name="Du Z.J."/>
        </authorList>
    </citation>
    <scope>NUCLEOTIDE SEQUENCE [LARGE SCALE GENOMIC DNA]</scope>
    <source>
        <strain evidence="2 3">F7233</strain>
    </source>
</reference>
<dbReference type="EMBL" id="JACFXV010000006">
    <property type="protein sequence ID" value="MBA5775551.1"/>
    <property type="molecule type" value="Genomic_DNA"/>
</dbReference>
<evidence type="ECO:0000313" key="3">
    <source>
        <dbReference type="Proteomes" id="UP000541109"/>
    </source>
</evidence>
<comment type="caution">
    <text evidence="2">The sequence shown here is derived from an EMBL/GenBank/DDBJ whole genome shotgun (WGS) entry which is preliminary data.</text>
</comment>
<feature type="domain" description="DUF7007" evidence="1">
    <location>
        <begin position="12"/>
        <end position="126"/>
    </location>
</feature>